<dbReference type="RefSeq" id="WP_083481091.1">
    <property type="nucleotide sequence ID" value="NZ_CXSU01000011.1"/>
</dbReference>
<dbReference type="EMBL" id="CXSU01000011">
    <property type="protein sequence ID" value="CTQ49775.1"/>
    <property type="molecule type" value="Genomic_DNA"/>
</dbReference>
<evidence type="ECO:0000259" key="1">
    <source>
        <dbReference type="Pfam" id="PF14243"/>
    </source>
</evidence>
<dbReference type="Proteomes" id="UP000049222">
    <property type="component" value="Unassembled WGS sequence"/>
</dbReference>
<proteinExistence type="predicted"/>
<dbReference type="STRING" id="420998.JDO7802_01792"/>
<evidence type="ECO:0000313" key="2">
    <source>
        <dbReference type="EMBL" id="CTQ49775.1"/>
    </source>
</evidence>
<protein>
    <recommendedName>
        <fullName evidence="1">ATP-grasp domain-containing protein</fullName>
    </recommendedName>
</protein>
<accession>A0A0M6YJE0</accession>
<keyword evidence="3" id="KW-1185">Reference proteome</keyword>
<organism evidence="2 3">
    <name type="scientific">Jannaschia donghaensis</name>
    <dbReference type="NCBI Taxonomy" id="420998"/>
    <lineage>
        <taxon>Bacteria</taxon>
        <taxon>Pseudomonadati</taxon>
        <taxon>Pseudomonadota</taxon>
        <taxon>Alphaproteobacteria</taxon>
        <taxon>Rhodobacterales</taxon>
        <taxon>Roseobacteraceae</taxon>
        <taxon>Jannaschia</taxon>
    </lineage>
</organism>
<gene>
    <name evidence="2" type="ORF">JDO7802_01792</name>
</gene>
<dbReference type="Pfam" id="PF14243">
    <property type="entry name" value="R2K_3"/>
    <property type="match status" value="1"/>
</dbReference>
<dbReference type="AlphaFoldDB" id="A0A0M6YJE0"/>
<name>A0A0M6YJE0_9RHOB</name>
<reference evidence="2 3" key="1">
    <citation type="submission" date="2015-07" db="EMBL/GenBank/DDBJ databases">
        <authorList>
            <person name="Noorani M."/>
        </authorList>
    </citation>
    <scope>NUCLEOTIDE SEQUENCE [LARGE SCALE GENOMIC DNA]</scope>
    <source>
        <strain evidence="2 3">CECT 7802</strain>
    </source>
</reference>
<sequence>MTDGGTARNITWVLQDGAIRPEEEEILTRAIAATGAAVHRTRVIPFTERFDGPPPALSGPVLCYGYGALVAAGRHLGWRPCGWDGAGLGLRAVVSSLGPLAWNAAATFHPLSDLRRLAEGLTTQVFVRPEAETKVFAGRLHDGTSMLRWLDGLDRADWAGADDPLFAVAPVRPCRTEWRVWIVDGVPIAGCRYGVDGHADPAPDLPGRIAAFARRAVALHDPLPAYVLDVGEDAAGLGVIELNAVNSAGFYAADIGAIVAALTHHIRRSQ</sequence>
<dbReference type="InterPro" id="IPR025643">
    <property type="entry name" value="R2K_3"/>
</dbReference>
<evidence type="ECO:0000313" key="3">
    <source>
        <dbReference type="Proteomes" id="UP000049222"/>
    </source>
</evidence>
<feature type="domain" description="ATP-grasp" evidence="1">
    <location>
        <begin position="75"/>
        <end position="262"/>
    </location>
</feature>